<feature type="region of interest" description="Disordered" evidence="1">
    <location>
        <begin position="17"/>
        <end position="61"/>
    </location>
</feature>
<dbReference type="EMBL" id="SZYD01000015">
    <property type="protein sequence ID" value="KAD3640926.1"/>
    <property type="molecule type" value="Genomic_DNA"/>
</dbReference>
<sequence length="118" mass="13295">MHNRGAKLTALVMKMQHVSDSTRQIKAPPTGKGNVSKRSGNEDKWASESSAVDQAKKTKKRTLGDRIPAVLGVFFCDFGTLIKLRSCWSLTMESRACLGLVEVKKKLSFEYFLYLFMF</sequence>
<evidence type="ECO:0000313" key="2">
    <source>
        <dbReference type="EMBL" id="KAD3640926.1"/>
    </source>
</evidence>
<keyword evidence="3" id="KW-1185">Reference proteome</keyword>
<reference evidence="2 3" key="1">
    <citation type="submission" date="2019-05" db="EMBL/GenBank/DDBJ databases">
        <title>Mikania micrantha, genome provides insights into the molecular mechanism of rapid growth.</title>
        <authorList>
            <person name="Liu B."/>
        </authorList>
    </citation>
    <scope>NUCLEOTIDE SEQUENCE [LARGE SCALE GENOMIC DNA]</scope>
    <source>
        <strain evidence="2">NLD-2019</strain>
        <tissue evidence="2">Leaf</tissue>
    </source>
</reference>
<name>A0A5N6MLG8_9ASTR</name>
<evidence type="ECO:0000256" key="1">
    <source>
        <dbReference type="SAM" id="MobiDB-lite"/>
    </source>
</evidence>
<dbReference type="AlphaFoldDB" id="A0A5N6MLG8"/>
<proteinExistence type="predicted"/>
<evidence type="ECO:0000313" key="3">
    <source>
        <dbReference type="Proteomes" id="UP000326396"/>
    </source>
</evidence>
<protein>
    <submittedName>
        <fullName evidence="2">Uncharacterized protein</fullName>
    </submittedName>
</protein>
<gene>
    <name evidence="2" type="ORF">E3N88_30149</name>
</gene>
<accession>A0A5N6MLG8</accession>
<organism evidence="2 3">
    <name type="scientific">Mikania micrantha</name>
    <name type="common">bitter vine</name>
    <dbReference type="NCBI Taxonomy" id="192012"/>
    <lineage>
        <taxon>Eukaryota</taxon>
        <taxon>Viridiplantae</taxon>
        <taxon>Streptophyta</taxon>
        <taxon>Embryophyta</taxon>
        <taxon>Tracheophyta</taxon>
        <taxon>Spermatophyta</taxon>
        <taxon>Magnoliopsida</taxon>
        <taxon>eudicotyledons</taxon>
        <taxon>Gunneridae</taxon>
        <taxon>Pentapetalae</taxon>
        <taxon>asterids</taxon>
        <taxon>campanulids</taxon>
        <taxon>Asterales</taxon>
        <taxon>Asteraceae</taxon>
        <taxon>Asteroideae</taxon>
        <taxon>Heliantheae alliance</taxon>
        <taxon>Eupatorieae</taxon>
        <taxon>Mikania</taxon>
    </lineage>
</organism>
<comment type="caution">
    <text evidence="2">The sequence shown here is derived from an EMBL/GenBank/DDBJ whole genome shotgun (WGS) entry which is preliminary data.</text>
</comment>
<dbReference type="Proteomes" id="UP000326396">
    <property type="component" value="Linkage Group LG5"/>
</dbReference>